<proteinExistence type="predicted"/>
<keyword evidence="1" id="KW-0812">Transmembrane</keyword>
<evidence type="ECO:0000256" key="1">
    <source>
        <dbReference type="SAM" id="Phobius"/>
    </source>
</evidence>
<gene>
    <name evidence="2" type="ORF">C8J48_1044</name>
</gene>
<dbReference type="Proteomes" id="UP000241639">
    <property type="component" value="Unassembled WGS sequence"/>
</dbReference>
<dbReference type="AlphaFoldDB" id="A0A2T4Z990"/>
<organism evidence="2 3">
    <name type="scientific">Desmospora activa DSM 45169</name>
    <dbReference type="NCBI Taxonomy" id="1121389"/>
    <lineage>
        <taxon>Bacteria</taxon>
        <taxon>Bacillati</taxon>
        <taxon>Bacillota</taxon>
        <taxon>Bacilli</taxon>
        <taxon>Bacillales</taxon>
        <taxon>Thermoactinomycetaceae</taxon>
        <taxon>Desmospora</taxon>
    </lineage>
</organism>
<reference evidence="2 3" key="1">
    <citation type="submission" date="2018-04" db="EMBL/GenBank/DDBJ databases">
        <title>Genomic Encyclopedia of Archaeal and Bacterial Type Strains, Phase II (KMG-II): from individual species to whole genera.</title>
        <authorList>
            <person name="Goeker M."/>
        </authorList>
    </citation>
    <scope>NUCLEOTIDE SEQUENCE [LARGE SCALE GENOMIC DNA]</scope>
    <source>
        <strain evidence="2 3">DSM 45169</strain>
    </source>
</reference>
<comment type="caution">
    <text evidence="2">The sequence shown here is derived from an EMBL/GenBank/DDBJ whole genome shotgun (WGS) entry which is preliminary data.</text>
</comment>
<sequence>MVQFVVDSMLGPYGKIISNWYLDHQMLVNTFVIAIVLFKRLQRRSRPTTPEANESSRVS</sequence>
<feature type="transmembrane region" description="Helical" evidence="1">
    <location>
        <begin position="20"/>
        <end position="38"/>
    </location>
</feature>
<protein>
    <submittedName>
        <fullName evidence="2">Uncharacterized protein</fullName>
    </submittedName>
</protein>
<dbReference type="RefSeq" id="WP_107725264.1">
    <property type="nucleotide sequence ID" value="NZ_PZZP01000001.1"/>
</dbReference>
<dbReference type="EMBL" id="PZZP01000001">
    <property type="protein sequence ID" value="PTM58461.1"/>
    <property type="molecule type" value="Genomic_DNA"/>
</dbReference>
<evidence type="ECO:0000313" key="2">
    <source>
        <dbReference type="EMBL" id="PTM58461.1"/>
    </source>
</evidence>
<keyword evidence="1" id="KW-1133">Transmembrane helix</keyword>
<keyword evidence="3" id="KW-1185">Reference proteome</keyword>
<keyword evidence="1" id="KW-0472">Membrane</keyword>
<evidence type="ECO:0000313" key="3">
    <source>
        <dbReference type="Proteomes" id="UP000241639"/>
    </source>
</evidence>
<dbReference type="OrthoDB" id="2914066at2"/>
<name>A0A2T4Z990_9BACL</name>
<accession>A0A2T4Z990</accession>